<feature type="transmembrane region" description="Helical" evidence="1">
    <location>
        <begin position="65"/>
        <end position="90"/>
    </location>
</feature>
<keyword evidence="1" id="KW-0472">Membrane</keyword>
<keyword evidence="3" id="KW-1185">Reference proteome</keyword>
<feature type="transmembrane region" description="Helical" evidence="1">
    <location>
        <begin position="222"/>
        <end position="241"/>
    </location>
</feature>
<dbReference type="PANTHER" id="PTHR37815">
    <property type="entry name" value="UPF0397 PROTEIN BC_2624-RELATED"/>
    <property type="match status" value="1"/>
</dbReference>
<reference evidence="2" key="1">
    <citation type="submission" date="2022-09" db="EMBL/GenBank/DDBJ databases">
        <title>Actin cytoskeleton and complex cell architecture in an #Asgard archaeon.</title>
        <authorList>
            <person name="Ponce Toledo R.I."/>
            <person name="Schleper C."/>
            <person name="Rodrigues Oliveira T."/>
            <person name="Wollweber F."/>
            <person name="Xu J."/>
            <person name="Rittmann S."/>
            <person name="Klingl A."/>
            <person name="Pilhofer M."/>
        </authorList>
    </citation>
    <scope>NUCLEOTIDE SEQUENCE</scope>
    <source>
        <strain evidence="2">B-35</strain>
    </source>
</reference>
<dbReference type="InterPro" id="IPR009825">
    <property type="entry name" value="ECF_substrate-spec-like"/>
</dbReference>
<dbReference type="Pfam" id="PF07155">
    <property type="entry name" value="ECF-ribofla_trS"/>
    <property type="match status" value="1"/>
</dbReference>
<keyword evidence="1" id="KW-1133">Transmembrane helix</keyword>
<protein>
    <recommendedName>
        <fullName evidence="4">ECF transporter S component</fullName>
    </recommendedName>
</protein>
<dbReference type="Gene3D" id="1.10.1760.20">
    <property type="match status" value="1"/>
</dbReference>
<dbReference type="EMBL" id="CP104013">
    <property type="protein sequence ID" value="UYP48224.1"/>
    <property type="molecule type" value="Genomic_DNA"/>
</dbReference>
<proteinExistence type="predicted"/>
<feature type="transmembrane region" description="Helical" evidence="1">
    <location>
        <begin position="28"/>
        <end position="53"/>
    </location>
</feature>
<keyword evidence="1" id="KW-0812">Transmembrane</keyword>
<feature type="transmembrane region" description="Helical" evidence="1">
    <location>
        <begin position="96"/>
        <end position="118"/>
    </location>
</feature>
<sequence>MEVSQQSNVEHTNALQNRSVNTGKKMPLTLQIALCSIMTALTTVSTMILAIPIPLTEGMFNFGELMVFISAILFGPIIGGFAGGVGSAMADVFLNYAYYAPYTFIAKGLEGLIVGLIYQFLKKQQFSDKLIKIIIAIFSIITSLLIGYIGSSLFSHLLSTTFWYIIGAGIGLTIIVLSLFLNKMIGAKIIAIIPGGLVMIATYFTVQYFTYGIAGALFELPFNFLQVIAGMIIAISLTPFIEPFIPGN</sequence>
<feature type="transmembrane region" description="Helical" evidence="1">
    <location>
        <begin position="130"/>
        <end position="150"/>
    </location>
</feature>
<evidence type="ECO:0000256" key="1">
    <source>
        <dbReference type="SAM" id="Phobius"/>
    </source>
</evidence>
<accession>A0ABY6I0J3</accession>
<feature type="transmembrane region" description="Helical" evidence="1">
    <location>
        <begin position="162"/>
        <end position="182"/>
    </location>
</feature>
<organism evidence="2 3">
    <name type="scientific">Candidatus Lokiarchaeum ossiferum</name>
    <dbReference type="NCBI Taxonomy" id="2951803"/>
    <lineage>
        <taxon>Archaea</taxon>
        <taxon>Promethearchaeati</taxon>
        <taxon>Promethearchaeota</taxon>
        <taxon>Promethearchaeia</taxon>
        <taxon>Promethearchaeales</taxon>
        <taxon>Promethearchaeaceae</taxon>
        <taxon>Candidatus Lokiarchaeum</taxon>
    </lineage>
</organism>
<name>A0ABY6I0J3_9ARCH</name>
<evidence type="ECO:0000313" key="3">
    <source>
        <dbReference type="Proteomes" id="UP001208689"/>
    </source>
</evidence>
<dbReference type="Proteomes" id="UP001208689">
    <property type="component" value="Chromosome"/>
</dbReference>
<evidence type="ECO:0008006" key="4">
    <source>
        <dbReference type="Google" id="ProtNLM"/>
    </source>
</evidence>
<gene>
    <name evidence="2" type="ORF">NEF87_004509</name>
</gene>
<dbReference type="PANTHER" id="PTHR37815:SF3">
    <property type="entry name" value="UPF0397 PROTEIN SPR0429"/>
    <property type="match status" value="1"/>
</dbReference>
<feature type="transmembrane region" description="Helical" evidence="1">
    <location>
        <begin position="189"/>
        <end position="210"/>
    </location>
</feature>
<evidence type="ECO:0000313" key="2">
    <source>
        <dbReference type="EMBL" id="UYP48224.1"/>
    </source>
</evidence>